<evidence type="ECO:0000256" key="1">
    <source>
        <dbReference type="ARBA" id="ARBA00009477"/>
    </source>
</evidence>
<evidence type="ECO:0000313" key="5">
    <source>
        <dbReference type="Proteomes" id="UP001630969"/>
    </source>
</evidence>
<name>A0ABW9GPL8_9GAMM</name>
<evidence type="ECO:0000256" key="2">
    <source>
        <dbReference type="SAM" id="SignalP"/>
    </source>
</evidence>
<keyword evidence="2" id="KW-0732">Signal</keyword>
<dbReference type="EMBL" id="JBGXBU010000003">
    <property type="protein sequence ID" value="MFM4893105.1"/>
    <property type="molecule type" value="Genomic_DNA"/>
</dbReference>
<dbReference type="Gene3D" id="2.40.50.100">
    <property type="match status" value="1"/>
</dbReference>
<feature type="domain" description="CzcB-like barrel-sandwich hybrid" evidence="3">
    <location>
        <begin position="61"/>
        <end position="193"/>
    </location>
</feature>
<evidence type="ECO:0000313" key="4">
    <source>
        <dbReference type="EMBL" id="MFM4893105.1"/>
    </source>
</evidence>
<dbReference type="Gene3D" id="2.40.30.170">
    <property type="match status" value="1"/>
</dbReference>
<dbReference type="Pfam" id="PF25973">
    <property type="entry name" value="BSH_CzcB"/>
    <property type="match status" value="1"/>
</dbReference>
<dbReference type="Gene3D" id="1.10.287.470">
    <property type="entry name" value="Helix hairpin bin"/>
    <property type="match status" value="1"/>
</dbReference>
<dbReference type="InterPro" id="IPR058647">
    <property type="entry name" value="BSH_CzcB-like"/>
</dbReference>
<dbReference type="PANTHER" id="PTHR30469">
    <property type="entry name" value="MULTIDRUG RESISTANCE PROTEIN MDTA"/>
    <property type="match status" value="1"/>
</dbReference>
<dbReference type="PANTHER" id="PTHR30469:SF11">
    <property type="entry name" value="BLL4320 PROTEIN"/>
    <property type="match status" value="1"/>
</dbReference>
<sequence length="355" mass="38474">MALLLLALLLLAGCGPVSQEVATPTPTRVTALPLQSSDHYPELRRYTGRVVAPQEGAVGFELAGRIASLHKERGDTFAAGELLATLDTRLLEVEARELAARLGQNRAELTLARQTLTRLTTLRQRQFSSDQEIDEWQGKTRMLEASASQIAAAQEANQVRIEKSRLLAPFSGTVVSREQPLGAVVNAGQPLFALIRTGHWEADIGIPAELAATLSPGQTYPLQAADRTFTARLVNLGIRVDGHTHTRSARFALGEDAAMLAEGQLISLLHQTPSAIDAYVVPLTALTQGIRGGWTLYVATRTPEPTIVSRDVRLLQQDGERAWIEGALQGDERIVMDGLHKLVPGQRVTVQEATP</sequence>
<feature type="chain" id="PRO_5045774432" evidence="2">
    <location>
        <begin position="20"/>
        <end position="355"/>
    </location>
</feature>
<protein>
    <submittedName>
        <fullName evidence="4">Efflux RND transporter periplasmic adaptor subunit</fullName>
    </submittedName>
</protein>
<proteinExistence type="inferred from homology"/>
<dbReference type="SUPFAM" id="SSF111369">
    <property type="entry name" value="HlyD-like secretion proteins"/>
    <property type="match status" value="1"/>
</dbReference>
<keyword evidence="5" id="KW-1185">Reference proteome</keyword>
<dbReference type="RefSeq" id="WP_408790071.1">
    <property type="nucleotide sequence ID" value="NZ_JBGXBU010000003.1"/>
</dbReference>
<organism evidence="4 5">
    <name type="scientific">Aeromonas bivalvium</name>
    <dbReference type="NCBI Taxonomy" id="440079"/>
    <lineage>
        <taxon>Bacteria</taxon>
        <taxon>Pseudomonadati</taxon>
        <taxon>Pseudomonadota</taxon>
        <taxon>Gammaproteobacteria</taxon>
        <taxon>Aeromonadales</taxon>
        <taxon>Aeromonadaceae</taxon>
        <taxon>Aeromonas</taxon>
    </lineage>
</organism>
<dbReference type="Proteomes" id="UP001630969">
    <property type="component" value="Unassembled WGS sequence"/>
</dbReference>
<dbReference type="GeneID" id="97220608"/>
<dbReference type="NCBIfam" id="TIGR01730">
    <property type="entry name" value="RND_mfp"/>
    <property type="match status" value="1"/>
</dbReference>
<feature type="signal peptide" evidence="2">
    <location>
        <begin position="1"/>
        <end position="19"/>
    </location>
</feature>
<dbReference type="InterPro" id="IPR006143">
    <property type="entry name" value="RND_pump_MFP"/>
</dbReference>
<evidence type="ECO:0000259" key="3">
    <source>
        <dbReference type="Pfam" id="PF25973"/>
    </source>
</evidence>
<dbReference type="Gene3D" id="2.40.420.20">
    <property type="match status" value="1"/>
</dbReference>
<gene>
    <name evidence="4" type="ORF">ACEUDJ_09575</name>
</gene>
<comment type="similarity">
    <text evidence="1">Belongs to the membrane fusion protein (MFP) (TC 8.A.1) family.</text>
</comment>
<comment type="caution">
    <text evidence="4">The sequence shown here is derived from an EMBL/GenBank/DDBJ whole genome shotgun (WGS) entry which is preliminary data.</text>
</comment>
<accession>A0ABW9GPL8</accession>
<reference evidence="4 5" key="1">
    <citation type="submission" date="2024-09" db="EMBL/GenBank/DDBJ databases">
        <title>Aeromonas strains Genome sequencing and assembly.</title>
        <authorList>
            <person name="Hu X."/>
            <person name="Tang B."/>
        </authorList>
    </citation>
    <scope>NUCLEOTIDE SEQUENCE [LARGE SCALE GENOMIC DNA]</scope>
    <source>
        <strain evidence="4 5">NB23SCDHY001</strain>
    </source>
</reference>